<protein>
    <submittedName>
        <fullName evidence="1">Uncharacterized protein</fullName>
    </submittedName>
</protein>
<keyword evidence="2" id="KW-1185">Reference proteome</keyword>
<dbReference type="RefSeq" id="WP_007093220.1">
    <property type="nucleotide sequence ID" value="NZ_CP142125.1"/>
</dbReference>
<dbReference type="eggNOG" id="ENOG5033C9Q">
    <property type="taxonomic scope" value="Bacteria"/>
</dbReference>
<evidence type="ECO:0000313" key="2">
    <source>
        <dbReference type="Proteomes" id="UP000002945"/>
    </source>
</evidence>
<dbReference type="Proteomes" id="UP000002945">
    <property type="component" value="Unassembled WGS sequence"/>
</dbReference>
<dbReference type="EMBL" id="ABIB01000004">
    <property type="protein sequence ID" value="EDP96390.1"/>
    <property type="molecule type" value="Genomic_DNA"/>
</dbReference>
<dbReference type="STRING" id="391587.KAOT1_03237"/>
<reference evidence="1 2" key="1">
    <citation type="journal article" date="2011" name="J. Bacteriol.">
        <title>Genome sequence of the algicidal bacterium Kordia algicida OT-1.</title>
        <authorList>
            <person name="Lee H.S."/>
            <person name="Kang S.G."/>
            <person name="Kwon K.K."/>
            <person name="Lee J.H."/>
            <person name="Kim S.J."/>
        </authorList>
    </citation>
    <scope>NUCLEOTIDE SEQUENCE [LARGE SCALE GENOMIC DNA]</scope>
    <source>
        <strain evidence="1 2">OT-1</strain>
    </source>
</reference>
<sequence>MKKNTQLSINYTTQEKIKSLSKRIGYLTTNRSRNNYIDVKIKSENLQYNLSLLLSHIILKLDMPDRSKKAFLSIIEEYNSENNTNLKFKDFEEINWIRVINKNIFLPRLVCSFLWNIENSSKKNEIKIPVGKEHVTACLKIYYDKYFFNEHLTINRDCLDQILKDHTIKSITIDWLLDKNIIAIHLDREAYIWKAQNYLRYLGDEITATIWLLIGGENATKEQFSLFFDNINEVKLYTNHIDDYLSEKNIARLSELSMFFLRTENDFNNSKEEFKKNWLDAEGYVHNDINTEIPKLIFNYNSPYDFINSLEYYREEYTNTFDYQSIRSICHPFFNIIFAHDKKEHIFHCNFIDLLSNTSQAPLIWILYDHIKHNFSSIIPYLITNVSTIPIAFKLIAEIEIDQDVLIEQSNRDSKFVESCELKNTFWLQMLDLTLEQLSTINDDVVKGEVLSKILINLSKEVFVSRSHQINGNILSEILEKRYTRTLKRLKEYRKYKAINLSLGSIKARFIFDVLPSIITLLINDFYSYKHYDPNLTCVNLGLIDLSIELIKICDLKILKNEISTERENEIIASKKKLILVLKKYLYQFQIQNQVNIKFYESIPIEKRFINKTFYKCGLEIIDWGYMLLFFEKEKLLDEYLSEFKSSILIETTTNEYSDYNRILFHNIRNFLKILMLGFLTINKDKDKYEINGYPFSSSINKLEESIKFLSVKYSVNEIHNSRLDVFDQKFDWDTYYPNFKGLNELLYSCIYYFEESNKEEFIFNLFEDSNDITRMLSAINILDSKKLEKTISNKLDKININKFLDGVYSLTNLQNTLIEAVNSDDYWELAKPLIDKIKSYIERKKNDFNTKMLLFEVSLLLAFKEKDIKKMMEIAIPEKEYSINKINTKGNNLKKFFISIFELYNNKNHERAIEILKLLLTNETNNIRFAFQLYRAETIQAFNSSDIAQLKGIKHEWENFITQLSDNDKKGLIYYSESIDTVNIYHYVATNDYLKFDQTISVLTLKSLYDETFIEIIYNHYIKRELYEVAYDYLNKVQGYYSKNEIEIPLVVSQLKHQHFDEEILNKFKLNLRSLPTLRVDDIPKVLPGNLNGKFNLNLFILQELIQASHIMVDKIESVRQITHENRFNDLLLAILKLRFSIWGWNISDQQRIGISDGGKDAGSADITIDSSGNLQIALLEGLILKNKKYTHTHFLKCRKYSKSLDLYFMIVYVLGKGKDFIKECEKYKKHIESIDYPLNFSFDKTPIDISNEFKNIGHLQVLKSNSSNKKEMYHLIIDLIQ</sequence>
<comment type="caution">
    <text evidence="1">The sequence shown here is derived from an EMBL/GenBank/DDBJ whole genome shotgun (WGS) entry which is preliminary data.</text>
</comment>
<accession>A9DV91</accession>
<organism evidence="1 2">
    <name type="scientific">Kordia algicida OT-1</name>
    <dbReference type="NCBI Taxonomy" id="391587"/>
    <lineage>
        <taxon>Bacteria</taxon>
        <taxon>Pseudomonadati</taxon>
        <taxon>Bacteroidota</taxon>
        <taxon>Flavobacteriia</taxon>
        <taxon>Flavobacteriales</taxon>
        <taxon>Flavobacteriaceae</taxon>
        <taxon>Kordia</taxon>
    </lineage>
</organism>
<dbReference type="OrthoDB" id="1454636at2"/>
<proteinExistence type="predicted"/>
<evidence type="ECO:0000313" key="1">
    <source>
        <dbReference type="EMBL" id="EDP96390.1"/>
    </source>
</evidence>
<gene>
    <name evidence="1" type="ORF">KAOT1_03237</name>
</gene>
<dbReference type="HOGENOM" id="CLU_262890_0_0_10"/>
<name>A9DV91_9FLAO</name>